<dbReference type="EMBL" id="JBHFEH010000002">
    <property type="protein sequence ID" value="KAL2058321.1"/>
    <property type="molecule type" value="Genomic_DNA"/>
</dbReference>
<evidence type="ECO:0000313" key="8">
    <source>
        <dbReference type="Proteomes" id="UP001590951"/>
    </source>
</evidence>
<evidence type="ECO:0000256" key="1">
    <source>
        <dbReference type="ARBA" id="ARBA00004123"/>
    </source>
</evidence>
<reference evidence="7 8" key="1">
    <citation type="submission" date="2024-09" db="EMBL/GenBank/DDBJ databases">
        <title>Rethinking Asexuality: The Enigmatic Case of Functional Sexual Genes in Lepraria (Stereocaulaceae).</title>
        <authorList>
            <person name="Doellman M."/>
            <person name="Sun Y."/>
            <person name="Barcenas-Pena A."/>
            <person name="Lumbsch H.T."/>
            <person name="Grewe F."/>
        </authorList>
    </citation>
    <scope>NUCLEOTIDE SEQUENCE [LARGE SCALE GENOMIC DNA]</scope>
    <source>
        <strain evidence="7 8">Grewe 0041</strain>
    </source>
</reference>
<proteinExistence type="inferred from homology"/>
<protein>
    <recommendedName>
        <fullName evidence="6">U2 small nuclear ribonucleoprotein A'</fullName>
    </recommendedName>
</protein>
<evidence type="ECO:0000256" key="4">
    <source>
        <dbReference type="ARBA" id="ARBA00023242"/>
    </source>
</evidence>
<comment type="subcellular location">
    <subcellularLocation>
        <location evidence="1">Nucleus</location>
    </subcellularLocation>
</comment>
<dbReference type="PANTHER" id="PTHR10552:SF6">
    <property type="entry name" value="U2 SMALL NUCLEAR RIBONUCLEOPROTEIN A"/>
    <property type="match status" value="1"/>
</dbReference>
<name>A0ABR4BNB5_9LECA</name>
<dbReference type="SUPFAM" id="SSF52058">
    <property type="entry name" value="L domain-like"/>
    <property type="match status" value="1"/>
</dbReference>
<dbReference type="InterPro" id="IPR001611">
    <property type="entry name" value="Leu-rich_rpt"/>
</dbReference>
<evidence type="ECO:0000256" key="5">
    <source>
        <dbReference type="ARBA" id="ARBA00024196"/>
    </source>
</evidence>
<keyword evidence="2" id="KW-0433">Leucine-rich repeat</keyword>
<dbReference type="PANTHER" id="PTHR10552">
    <property type="entry name" value="U2 SMALL NUCLEAR RIBONUCLEOPROTEIN A"/>
    <property type="match status" value="1"/>
</dbReference>
<dbReference type="Gene3D" id="3.80.10.10">
    <property type="entry name" value="Ribonuclease Inhibitor"/>
    <property type="match status" value="1"/>
</dbReference>
<dbReference type="InterPro" id="IPR044640">
    <property type="entry name" value="RU2A"/>
</dbReference>
<keyword evidence="8" id="KW-1185">Reference proteome</keyword>
<comment type="caution">
    <text evidence="7">The sequence shown here is derived from an EMBL/GenBank/DDBJ whole genome shotgun (WGS) entry which is preliminary data.</text>
</comment>
<keyword evidence="4" id="KW-0539">Nucleus</keyword>
<sequence length="247" mass="27831">MRLTAELIQTSLSYLNPLKERELDLRGHKLPAIENLGAAKDQDAIDFTDNDITAIANFPLSPRLHTLLLARNRVNSIHPQIASNLPNLTTLILTSNNFAELADLDVLGKLPRLTHLSLLENPVTRREHYRYWIIWHCPTVRFLDYQKVKDVEREKAKELFGTAKEPSALASKIMGIKSRTFDIPSAPLANGTVSSGDKSYRVKLTDKEKKRVEALIRSAKSLQEITRLEKELNEGRIPAGGGDEMEE</sequence>
<comment type="similarity">
    <text evidence="5">Belongs to the U2 small nuclear ribonucleoprotein A family.</text>
</comment>
<dbReference type="PROSITE" id="PS51450">
    <property type="entry name" value="LRR"/>
    <property type="match status" value="1"/>
</dbReference>
<evidence type="ECO:0000256" key="6">
    <source>
        <dbReference type="ARBA" id="ARBA00024238"/>
    </source>
</evidence>
<dbReference type="InterPro" id="IPR032675">
    <property type="entry name" value="LRR_dom_sf"/>
</dbReference>
<evidence type="ECO:0000256" key="3">
    <source>
        <dbReference type="ARBA" id="ARBA00022737"/>
    </source>
</evidence>
<keyword evidence="3" id="KW-0677">Repeat</keyword>
<gene>
    <name evidence="7" type="ORF">ABVK25_001047</name>
</gene>
<dbReference type="Proteomes" id="UP001590951">
    <property type="component" value="Unassembled WGS sequence"/>
</dbReference>
<accession>A0ABR4BNB5</accession>
<organism evidence="7 8">
    <name type="scientific">Lepraria finkii</name>
    <dbReference type="NCBI Taxonomy" id="1340010"/>
    <lineage>
        <taxon>Eukaryota</taxon>
        <taxon>Fungi</taxon>
        <taxon>Dikarya</taxon>
        <taxon>Ascomycota</taxon>
        <taxon>Pezizomycotina</taxon>
        <taxon>Lecanoromycetes</taxon>
        <taxon>OSLEUM clade</taxon>
        <taxon>Lecanoromycetidae</taxon>
        <taxon>Lecanorales</taxon>
        <taxon>Lecanorineae</taxon>
        <taxon>Stereocaulaceae</taxon>
        <taxon>Lepraria</taxon>
    </lineage>
</organism>
<evidence type="ECO:0000313" key="7">
    <source>
        <dbReference type="EMBL" id="KAL2058321.1"/>
    </source>
</evidence>
<evidence type="ECO:0000256" key="2">
    <source>
        <dbReference type="ARBA" id="ARBA00022614"/>
    </source>
</evidence>
<dbReference type="Pfam" id="PF14580">
    <property type="entry name" value="LRR_9"/>
    <property type="match status" value="1"/>
</dbReference>